<gene>
    <name evidence="1" type="ORF">TRFO_36723</name>
</gene>
<dbReference type="RefSeq" id="XP_068350276.1">
    <property type="nucleotide sequence ID" value="XM_068511002.1"/>
</dbReference>
<dbReference type="VEuPathDB" id="TrichDB:TRFO_36723"/>
<dbReference type="EMBL" id="MLAK01001135">
    <property type="protein sequence ID" value="OHS97139.1"/>
    <property type="molecule type" value="Genomic_DNA"/>
</dbReference>
<accession>A0A1J4JHQ1</accession>
<comment type="caution">
    <text evidence="1">The sequence shown here is derived from an EMBL/GenBank/DDBJ whole genome shotgun (WGS) entry which is preliminary data.</text>
</comment>
<proteinExistence type="predicted"/>
<organism evidence="1 2">
    <name type="scientific">Tritrichomonas foetus</name>
    <dbReference type="NCBI Taxonomy" id="1144522"/>
    <lineage>
        <taxon>Eukaryota</taxon>
        <taxon>Metamonada</taxon>
        <taxon>Parabasalia</taxon>
        <taxon>Tritrichomonadida</taxon>
        <taxon>Tritrichomonadidae</taxon>
        <taxon>Tritrichomonas</taxon>
    </lineage>
</organism>
<dbReference type="AlphaFoldDB" id="A0A1J4JHQ1"/>
<dbReference type="GeneID" id="94845706"/>
<sequence>MTVLEHPWRWIISEITKDNNVEKYTPKTKTPDDSPLTTLQAIYESIDTTKVSNLPFFAECKIERIDIDRDDKYQSTRISIVNFPAEMSTKLYVEMINAIFTNTMGFQDLNIEVDAISFLRRMQNFTIIVDVIGYDNSINPAIIQKVDEFLGKYRKSPEDTQYSIEIFPRPRKQYTDGLKKLSGKNTVDSVKNLLKKRQE</sequence>
<dbReference type="Proteomes" id="UP000179807">
    <property type="component" value="Unassembled WGS sequence"/>
</dbReference>
<protein>
    <submittedName>
        <fullName evidence="1">Uncharacterized protein</fullName>
    </submittedName>
</protein>
<evidence type="ECO:0000313" key="2">
    <source>
        <dbReference type="Proteomes" id="UP000179807"/>
    </source>
</evidence>
<reference evidence="1" key="1">
    <citation type="submission" date="2016-10" db="EMBL/GenBank/DDBJ databases">
        <authorList>
            <person name="Benchimol M."/>
            <person name="Almeida L.G."/>
            <person name="Vasconcelos A.T."/>
            <person name="Perreira-Neves A."/>
            <person name="Rosa I.A."/>
            <person name="Tasca T."/>
            <person name="Bogo M.R."/>
            <person name="de Souza W."/>
        </authorList>
    </citation>
    <scope>NUCLEOTIDE SEQUENCE [LARGE SCALE GENOMIC DNA]</scope>
    <source>
        <strain evidence="1">K</strain>
    </source>
</reference>
<name>A0A1J4JHQ1_9EUKA</name>
<evidence type="ECO:0000313" key="1">
    <source>
        <dbReference type="EMBL" id="OHS97139.1"/>
    </source>
</evidence>
<keyword evidence="2" id="KW-1185">Reference proteome</keyword>